<gene>
    <name evidence="1" type="ORF">OV079_29460</name>
</gene>
<dbReference type="EMBL" id="JAPNKE010000002">
    <property type="protein sequence ID" value="MCY1009622.1"/>
    <property type="molecule type" value="Genomic_DNA"/>
</dbReference>
<name>A0A9X3ET24_9BACT</name>
<evidence type="ECO:0000313" key="1">
    <source>
        <dbReference type="EMBL" id="MCY1009622.1"/>
    </source>
</evidence>
<proteinExistence type="predicted"/>
<dbReference type="RefSeq" id="WP_267772285.1">
    <property type="nucleotide sequence ID" value="NZ_JAPNKE010000002.1"/>
</dbReference>
<sequence length="100" mass="10372">MVGPQLLEGVPFEVVANAIGMLSTSGRAVERFEAALAVGDVLLASSRPLDLDDTELFALVDAHADAPLTALARAIESRVHGARNGGDAAFTLVRCVVFAP</sequence>
<reference evidence="1" key="1">
    <citation type="submission" date="2022-11" db="EMBL/GenBank/DDBJ databases">
        <title>Minimal conservation of predation-associated metabolite biosynthetic gene clusters underscores biosynthetic potential of Myxococcota including descriptions for ten novel species: Archangium lansinium sp. nov., Myxococcus landrumus sp. nov., Nannocystis bai.</title>
        <authorList>
            <person name="Ahearne A."/>
            <person name="Stevens C."/>
            <person name="Phillips K."/>
        </authorList>
    </citation>
    <scope>NUCLEOTIDE SEQUENCE</scope>
    <source>
        <strain evidence="1">Na p29</strain>
    </source>
</reference>
<protein>
    <submittedName>
        <fullName evidence="1">Uncharacterized protein</fullName>
    </submittedName>
</protein>
<organism evidence="1 2">
    <name type="scientific">Nannocystis pusilla</name>
    <dbReference type="NCBI Taxonomy" id="889268"/>
    <lineage>
        <taxon>Bacteria</taxon>
        <taxon>Pseudomonadati</taxon>
        <taxon>Myxococcota</taxon>
        <taxon>Polyangia</taxon>
        <taxon>Nannocystales</taxon>
        <taxon>Nannocystaceae</taxon>
        <taxon>Nannocystis</taxon>
    </lineage>
</organism>
<keyword evidence="2" id="KW-1185">Reference proteome</keyword>
<dbReference type="Proteomes" id="UP001150924">
    <property type="component" value="Unassembled WGS sequence"/>
</dbReference>
<accession>A0A9X3ET24</accession>
<dbReference type="AlphaFoldDB" id="A0A9X3ET24"/>
<comment type="caution">
    <text evidence="1">The sequence shown here is derived from an EMBL/GenBank/DDBJ whole genome shotgun (WGS) entry which is preliminary data.</text>
</comment>
<evidence type="ECO:0000313" key="2">
    <source>
        <dbReference type="Proteomes" id="UP001150924"/>
    </source>
</evidence>